<evidence type="ECO:0000256" key="1">
    <source>
        <dbReference type="ARBA" id="ARBA00004926"/>
    </source>
</evidence>
<proteinExistence type="inferred from homology"/>
<comment type="similarity">
    <text evidence="2">Belongs to the archaeal-type GPI family.</text>
</comment>
<dbReference type="InterPro" id="IPR014710">
    <property type="entry name" value="RmlC-like_jellyroll"/>
</dbReference>
<name>A0A0S7B7Q2_9CHLR</name>
<dbReference type="GO" id="GO:0006096">
    <property type="term" value="P:glycolytic process"/>
    <property type="evidence" value="ECO:0007669"/>
    <property type="project" value="UniProtKB-UniPathway"/>
</dbReference>
<evidence type="ECO:0000256" key="6">
    <source>
        <dbReference type="ARBA" id="ARBA00029321"/>
    </source>
</evidence>
<reference evidence="8" key="1">
    <citation type="submission" date="2015-07" db="EMBL/GenBank/DDBJ databases">
        <title>Draft Genome Sequences of Anaerolinea thermolimosa IMO-1, Bellilinea caldifistulae GOMI-1, Leptolinea tardivitalis YMTK-2, Levilinea saccharolytica KIBI-1,Longilinea arvoryzae KOME-1, Previously Described as Members of the Anaerolineaceae (Chloroflexi).</title>
        <authorList>
            <person name="Sekiguchi Y."/>
            <person name="Ohashi A."/>
            <person name="Matsuura N."/>
            <person name="Tourlousse M.D."/>
        </authorList>
    </citation>
    <scope>NUCLEOTIDE SEQUENCE [LARGE SCALE GENOMIC DNA]</scope>
    <source>
        <strain evidence="8">KOME-1</strain>
    </source>
</reference>
<feature type="domain" description="Glucose-6-phosphate isomerase prokaryote" evidence="7">
    <location>
        <begin position="26"/>
        <end position="173"/>
    </location>
</feature>
<dbReference type="SUPFAM" id="SSF51182">
    <property type="entry name" value="RmlC-like cupins"/>
    <property type="match status" value="1"/>
</dbReference>
<dbReference type="RefSeq" id="WP_075072505.1">
    <property type="nucleotide sequence ID" value="NZ_DF967972.1"/>
</dbReference>
<evidence type="ECO:0000256" key="4">
    <source>
        <dbReference type="ARBA" id="ARBA00022432"/>
    </source>
</evidence>
<evidence type="ECO:0000313" key="9">
    <source>
        <dbReference type="Proteomes" id="UP000055060"/>
    </source>
</evidence>
<keyword evidence="5" id="KW-0324">Glycolysis</keyword>
<dbReference type="AlphaFoldDB" id="A0A0S7B7Q2"/>
<dbReference type="OrthoDB" id="5592106at2"/>
<comment type="pathway">
    <text evidence="1">Carbohydrate degradation; glycolysis; D-glyceraldehyde 3-phosphate and glycerone phosphate from D-glucose: step 2/4.</text>
</comment>
<dbReference type="UniPathway" id="UPA00109">
    <property type="reaction ID" value="UER00181"/>
</dbReference>
<dbReference type="InterPro" id="IPR011051">
    <property type="entry name" value="RmlC_Cupin_sf"/>
</dbReference>
<comment type="catalytic activity">
    <reaction evidence="6">
        <text>alpha-D-glucose 6-phosphate = beta-D-fructose 6-phosphate</text>
        <dbReference type="Rhea" id="RHEA:11816"/>
        <dbReference type="ChEBI" id="CHEBI:57634"/>
        <dbReference type="ChEBI" id="CHEBI:58225"/>
        <dbReference type="EC" id="5.3.1.9"/>
    </reaction>
</comment>
<dbReference type="EC" id="5.3.1.9" evidence="3"/>
<gene>
    <name evidence="8" type="ORF">LARV_00901</name>
</gene>
<dbReference type="GO" id="GO:0005737">
    <property type="term" value="C:cytoplasm"/>
    <property type="evidence" value="ECO:0007669"/>
    <property type="project" value="InterPro"/>
</dbReference>
<keyword evidence="8" id="KW-0413">Isomerase</keyword>
<dbReference type="Proteomes" id="UP000055060">
    <property type="component" value="Unassembled WGS sequence"/>
</dbReference>
<keyword evidence="4" id="KW-0312">Gluconeogenesis</keyword>
<evidence type="ECO:0000313" key="8">
    <source>
        <dbReference type="EMBL" id="GAP13150.1"/>
    </source>
</evidence>
<dbReference type="Gene3D" id="2.60.120.10">
    <property type="entry name" value="Jelly Rolls"/>
    <property type="match status" value="1"/>
</dbReference>
<sequence>MDSKPYTFDIKLPGGIPDHYDNHIERRLSSMRGQFLDQKAYSERLAREDTLLYEVYEFKRPEIAGELLHGISIVHPGKVGNEYYMTKGHFHTVLETAEVYYCLQGQGYMVMETPEGEWSVEPLRPGSVLYVPPRWAHRSVNTALDGDLVTFFIYPGDAGHDYGTIESQGYRKLVMDTPAGASIVDNPRWKSPEERHA</sequence>
<evidence type="ECO:0000256" key="3">
    <source>
        <dbReference type="ARBA" id="ARBA00011952"/>
    </source>
</evidence>
<dbReference type="CDD" id="cd02218">
    <property type="entry name" value="cupin_PGI"/>
    <property type="match status" value="1"/>
</dbReference>
<dbReference type="Pfam" id="PF06560">
    <property type="entry name" value="GPI"/>
    <property type="match status" value="1"/>
</dbReference>
<evidence type="ECO:0000259" key="7">
    <source>
        <dbReference type="Pfam" id="PF06560"/>
    </source>
</evidence>
<dbReference type="STRING" id="360412.LARV_00901"/>
<dbReference type="GO" id="GO:0006094">
    <property type="term" value="P:gluconeogenesis"/>
    <property type="evidence" value="ECO:0007669"/>
    <property type="project" value="UniProtKB-KW"/>
</dbReference>
<organism evidence="8">
    <name type="scientific">Longilinea arvoryzae</name>
    <dbReference type="NCBI Taxonomy" id="360412"/>
    <lineage>
        <taxon>Bacteria</taxon>
        <taxon>Bacillati</taxon>
        <taxon>Chloroflexota</taxon>
        <taxon>Anaerolineae</taxon>
        <taxon>Anaerolineales</taxon>
        <taxon>Anaerolineaceae</taxon>
        <taxon>Longilinea</taxon>
    </lineage>
</organism>
<dbReference type="EMBL" id="DF967972">
    <property type="protein sequence ID" value="GAP13150.1"/>
    <property type="molecule type" value="Genomic_DNA"/>
</dbReference>
<accession>A0A0S7B7Q2</accession>
<keyword evidence="9" id="KW-1185">Reference proteome</keyword>
<evidence type="ECO:0000256" key="2">
    <source>
        <dbReference type="ARBA" id="ARBA00006542"/>
    </source>
</evidence>
<protein>
    <recommendedName>
        <fullName evidence="3">glucose-6-phosphate isomerase</fullName>
        <ecNumber evidence="3">5.3.1.9</ecNumber>
    </recommendedName>
</protein>
<dbReference type="GO" id="GO:0004347">
    <property type="term" value="F:glucose-6-phosphate isomerase activity"/>
    <property type="evidence" value="ECO:0007669"/>
    <property type="project" value="UniProtKB-EC"/>
</dbReference>
<evidence type="ECO:0000256" key="5">
    <source>
        <dbReference type="ARBA" id="ARBA00023152"/>
    </source>
</evidence>
<dbReference type="InterPro" id="IPR010551">
    <property type="entry name" value="G6P_isomerase_prok"/>
</dbReference>